<keyword evidence="6" id="KW-1133">Transmembrane helix</keyword>
<evidence type="ECO:0000256" key="1">
    <source>
        <dbReference type="ARBA" id="ARBA00004606"/>
    </source>
</evidence>
<sequence length="477" mass="55842">MQNRKFYWKLFVIPIFLLVVCGIAYVSFFKFNEARSMHDFDPGISDKRKVSIYEHMIDTLRNENYGSSVGYRKRAETNHIQCGRVLSGDTEYINTLVGENRMPLIENRRLNMSCPAIQDRIHPKNRDFKLLDSGIAFARVVFTDYEFIEKQLEMSWHPQNVFCFAVDKKSPDEFISKIQKLDECLENVIVLPVVENYDSAGHNMNVGHKRCMEALLPKTDWSYILLLQNHDVIIKSVYEISRIYSFLGGVNDVHFGKEIDGRRVPGLKWDPKSMHLFRNESGIDEKILNEPMRVYSGAVQVSMSRAAVKWLIEDVDVSIAIDQFNRTKYAGDEQLIPSLHLNYEYGMPGHFTDQCPDYDGPKQITRFVQWARGNINNCPTKTVRHGFCLIGIEQFQALSRMPFITVNKMVPSFDYSIIECTSELLYNRTFLGQLDHELYESFYKELLHVKYHEHHKDPMYKLDCRSNQNSWKYEYYL</sequence>
<keyword evidence="3" id="KW-0808">Transferase</keyword>
<dbReference type="InterPro" id="IPR003406">
    <property type="entry name" value="Glyco_trans_14"/>
</dbReference>
<reference evidence="8" key="1">
    <citation type="submission" date="2017-10" db="EMBL/GenBank/DDBJ databases">
        <title>Rapid genome shrinkage in a self-fertile nematode reveals novel sperm competition proteins.</title>
        <authorList>
            <person name="Yin D."/>
            <person name="Schwarz E.M."/>
            <person name="Thomas C.G."/>
            <person name="Felde R.L."/>
            <person name="Korf I.F."/>
            <person name="Cutter A.D."/>
            <person name="Schartner C.M."/>
            <person name="Ralston E.J."/>
            <person name="Meyer B.J."/>
            <person name="Haag E.S."/>
        </authorList>
    </citation>
    <scope>NUCLEOTIDE SEQUENCE [LARGE SCALE GENOMIC DNA]</scope>
    <source>
        <strain evidence="8">JU1422</strain>
    </source>
</reference>
<evidence type="ECO:0000256" key="4">
    <source>
        <dbReference type="ARBA" id="ARBA00023136"/>
    </source>
</evidence>
<dbReference type="EMBL" id="PDUG01000004">
    <property type="protein sequence ID" value="PIC33812.1"/>
    <property type="molecule type" value="Genomic_DNA"/>
</dbReference>
<keyword evidence="8" id="KW-1185">Reference proteome</keyword>
<keyword evidence="6" id="KW-0812">Transmembrane</keyword>
<keyword evidence="4 6" id="KW-0472">Membrane</keyword>
<dbReference type="GO" id="GO:0016757">
    <property type="term" value="F:glycosyltransferase activity"/>
    <property type="evidence" value="ECO:0007669"/>
    <property type="project" value="UniProtKB-KW"/>
</dbReference>
<dbReference type="GO" id="GO:0016020">
    <property type="term" value="C:membrane"/>
    <property type="evidence" value="ECO:0007669"/>
    <property type="project" value="UniProtKB-SubCell"/>
</dbReference>
<dbReference type="Proteomes" id="UP000230233">
    <property type="component" value="Chromosome IV"/>
</dbReference>
<keyword evidence="2" id="KW-0328">Glycosyltransferase</keyword>
<organism evidence="7 8">
    <name type="scientific">Caenorhabditis nigoni</name>
    <dbReference type="NCBI Taxonomy" id="1611254"/>
    <lineage>
        <taxon>Eukaryota</taxon>
        <taxon>Metazoa</taxon>
        <taxon>Ecdysozoa</taxon>
        <taxon>Nematoda</taxon>
        <taxon>Chromadorea</taxon>
        <taxon>Rhabditida</taxon>
        <taxon>Rhabditina</taxon>
        <taxon>Rhabditomorpha</taxon>
        <taxon>Rhabditoidea</taxon>
        <taxon>Rhabditidae</taxon>
        <taxon>Peloderinae</taxon>
        <taxon>Caenorhabditis</taxon>
    </lineage>
</organism>
<evidence type="ECO:0000256" key="5">
    <source>
        <dbReference type="ARBA" id="ARBA00023180"/>
    </source>
</evidence>
<keyword evidence="5" id="KW-0325">Glycoprotein</keyword>
<evidence type="ECO:0000256" key="3">
    <source>
        <dbReference type="ARBA" id="ARBA00022679"/>
    </source>
</evidence>
<evidence type="ECO:0000313" key="8">
    <source>
        <dbReference type="Proteomes" id="UP000230233"/>
    </source>
</evidence>
<accession>A0A2G5U2P8</accession>
<dbReference type="STRING" id="1611254.A0A2G5U2P8"/>
<feature type="transmembrane region" description="Helical" evidence="6">
    <location>
        <begin position="6"/>
        <end position="28"/>
    </location>
</feature>
<comment type="subcellular location">
    <subcellularLocation>
        <location evidence="1">Membrane</location>
        <topology evidence="1">Single-pass type II membrane protein</topology>
    </subcellularLocation>
</comment>
<dbReference type="AlphaFoldDB" id="A0A2G5U2P8"/>
<name>A0A2G5U2P8_9PELO</name>
<proteinExistence type="predicted"/>
<comment type="caution">
    <text evidence="7">The sequence shown here is derived from an EMBL/GenBank/DDBJ whole genome shotgun (WGS) entry which is preliminary data.</text>
</comment>
<evidence type="ECO:0000313" key="7">
    <source>
        <dbReference type="EMBL" id="PIC33812.1"/>
    </source>
</evidence>
<dbReference type="PANTHER" id="PTHR46671">
    <property type="entry name" value="PROTEIN CBG11221"/>
    <property type="match status" value="1"/>
</dbReference>
<dbReference type="Pfam" id="PF02485">
    <property type="entry name" value="Branch"/>
    <property type="match status" value="1"/>
</dbReference>
<evidence type="ECO:0000256" key="6">
    <source>
        <dbReference type="SAM" id="Phobius"/>
    </source>
</evidence>
<dbReference type="PANTHER" id="PTHR46671:SF4">
    <property type="entry name" value="EGF-LIKE DOMAIN-CONTAINING PROTEIN-RELATED"/>
    <property type="match status" value="1"/>
</dbReference>
<evidence type="ECO:0000256" key="2">
    <source>
        <dbReference type="ARBA" id="ARBA00022676"/>
    </source>
</evidence>
<dbReference type="OrthoDB" id="2019572at2759"/>
<gene>
    <name evidence="7" type="primary">Cnig_chr_IV.g13661</name>
    <name evidence="7" type="ORF">B9Z55_013661</name>
</gene>
<protein>
    <submittedName>
        <fullName evidence="7">Uncharacterized protein</fullName>
    </submittedName>
</protein>